<dbReference type="InterPro" id="IPR007641">
    <property type="entry name" value="RNA_pol_Rpb2_7"/>
</dbReference>
<sequence length="1443" mass="157747">MGLATSMRCPEPTAFAEPFSGLRSRPSHPHSDGVSASFHQLRGDSSSWVCRRGPLPRQAAARQSVSAREGLVAALAVAAGVKKQRRRRRTAMAASAGRETPETRNAAKSRTARQQALDQAVVAMPPSTQELAPSGLDAPPQSFREKIRALVGQRKQHAASEDVRQWLDEQFQRDAEVVVADHSDDEEEEAMTNIAFTPALSRLELPGLPEDWPARTAQRPSAHVVKDSWYDKVGAPEAKAAGDPGAAAAEPPIHLMQAHRDSFLFFLSHGFGRQMAAAQAVAKLSSDSTVIISRQEARDKLVNIVEVAWPKKAFGATWDARDGEDARPAGAASVQLGSVQAEGVHERFTVQLMTEQMYFKTSSATRDMIVHEGGSYMGTAFLPAKVCDGATGFTFDTHIEVGSFPMMFDNSSFVVNGNPYIFVHRLCKSPAPYFKVEDAQLSLQPRDLAKTGELPTKIHTLELVTLEYSRMRICSMKGKASIKIPGSKISLPAAPFLLAMGLTKTQILQARNGASILSDLDVGNDTLEGACEKLGKLMDLRTEWFKGDHVATFNMKTRWLTTSRIGLLGRRRFNERLGLNLDDEMLTKFDVLAAVDLAIDSDLGARTLQADDIDSLVNKRLRSAGEVMEMLVKLWLKTMEEKCECLPLHVNAVTGTASVRTQDTTIKDLYTFIVSQIWAENNRQLCDEVNALAELSQGRRISQVSELGLDKIKRIQGIRLIHSTHYGRVCPIETGEGMSAGITMTMSCYTKTTLDGEMEAPYQRVVRGRRLLKQPWDWLLSAEDAARRVAQFDIAHREDGQLCLPARPKRGGAVEDLTPESWQTPETVTMTHLGLFGACPPERVEYVACGPPTSVAVNHIPFLEHDDANRAQMGAKMQQQAVPCMWPERPVVGTGFEAHAANSSGWRTCAGLDGQVLYADGQSVVVISGTGVEETEDRRCTLEAHLGEMSSEDAENVQGIQWYENVTRSARIAHTELPLAEGWEETPFSIRAEVAKHAVVDAAATKKHILAHDTTIVEAGDLVCSNESVAERSGIAGGEVAVGKNLVVAYMPFDGYNYEDAIVLSARLVREDIFTSVHVDEIVQELWAADTPFTPKVVCDDGEERELDYMESGLVKEGTYVEPGDVMIACLRKESSKIDPTLTDEVFKSWTVPEGVSGRVISSCWTNTTVFSEDMGHSVVALVAKIVIAIPCRIQVGDKLAGRHGNKGIVSIIVDDRDMPYLPDGTPIDVCLNPLGVPSRMNVGQIFENLLGSAGRWSGQEYRVGNFDEMFAEEASRGLVFDALRRAREQTGYSWLLDSASPGKTRVYDGRTGRALDQPVTAGVSYIIKLYHMVRDKIAFRSSGGYNVITQQPTKGRRRNGGQRLGEMEVSALVGHGASAVLQEMLTVKSDDLGARLDAEAAMARNEPVVLPSGGTSEGYLTFQRELAASGFSLTDGAILDSD</sequence>
<dbReference type="InterPro" id="IPR007120">
    <property type="entry name" value="DNA-dir_RNAP_su2_dom"/>
</dbReference>
<dbReference type="InterPro" id="IPR007121">
    <property type="entry name" value="RNA_pol_bsu_CS"/>
</dbReference>
<comment type="function">
    <text evidence="8">DNA-dependent RNA polymerase catalyzes the transcription of DNA into RNA using the four ribonucleoside triphosphates as substrates.</text>
</comment>
<dbReference type="InterPro" id="IPR042107">
    <property type="entry name" value="DNA-dir_RNA_pol_bsu_ext_1_sf"/>
</dbReference>
<dbReference type="Pfam" id="PF04561">
    <property type="entry name" value="RNA_pol_Rpb2_2"/>
    <property type="match status" value="1"/>
</dbReference>
<dbReference type="PROSITE" id="PS01166">
    <property type="entry name" value="RNA_POL_BETA"/>
    <property type="match status" value="1"/>
</dbReference>
<evidence type="ECO:0000259" key="11">
    <source>
        <dbReference type="Pfam" id="PF04560"/>
    </source>
</evidence>
<dbReference type="Pfam" id="PF04560">
    <property type="entry name" value="RNA_pol_Rpb2_7"/>
    <property type="match status" value="1"/>
</dbReference>
<dbReference type="Gene3D" id="3.90.1100.10">
    <property type="match status" value="1"/>
</dbReference>
<dbReference type="SUPFAM" id="SSF64484">
    <property type="entry name" value="beta and beta-prime subunits of DNA dependent RNA-polymerase"/>
    <property type="match status" value="1"/>
</dbReference>
<evidence type="ECO:0000256" key="2">
    <source>
        <dbReference type="ARBA" id="ARBA00022478"/>
    </source>
</evidence>
<evidence type="ECO:0000259" key="12">
    <source>
        <dbReference type="Pfam" id="PF04561"/>
    </source>
</evidence>
<dbReference type="Gene3D" id="3.90.1800.10">
    <property type="entry name" value="RNA polymerase alpha subunit dimerisation domain"/>
    <property type="match status" value="1"/>
</dbReference>
<dbReference type="GO" id="GO:0003677">
    <property type="term" value="F:DNA binding"/>
    <property type="evidence" value="ECO:0007669"/>
    <property type="project" value="InterPro"/>
</dbReference>
<name>A0A813HXJ0_POLGL</name>
<keyword evidence="4 8" id="KW-0548">Nucleotidyltransferase</keyword>
<dbReference type="Proteomes" id="UP000654075">
    <property type="component" value="Unassembled WGS sequence"/>
</dbReference>
<feature type="region of interest" description="Disordered" evidence="9">
    <location>
        <begin position="86"/>
        <end position="116"/>
    </location>
</feature>
<comment type="caution">
    <text evidence="14">The sequence shown here is derived from an EMBL/GenBank/DDBJ whole genome shotgun (WGS) entry which is preliminary data.</text>
</comment>
<reference evidence="14" key="1">
    <citation type="submission" date="2021-02" db="EMBL/GenBank/DDBJ databases">
        <authorList>
            <person name="Dougan E. K."/>
            <person name="Rhodes N."/>
            <person name="Thang M."/>
            <person name="Chan C."/>
        </authorList>
    </citation>
    <scope>NUCLEOTIDE SEQUENCE</scope>
</reference>
<protein>
    <recommendedName>
        <fullName evidence="8">DNA-directed RNA polymerase subunit beta</fullName>
        <ecNumber evidence="8">2.7.7.6</ecNumber>
    </recommendedName>
</protein>
<evidence type="ECO:0000313" key="14">
    <source>
        <dbReference type="EMBL" id="CAE8642440.1"/>
    </source>
</evidence>
<dbReference type="InterPro" id="IPR007642">
    <property type="entry name" value="RNA_pol_Rpb2_2"/>
</dbReference>
<evidence type="ECO:0000256" key="8">
    <source>
        <dbReference type="RuleBase" id="RU363031"/>
    </source>
</evidence>
<keyword evidence="5 8" id="KW-0804">Transcription</keyword>
<dbReference type="Gene3D" id="2.40.50.100">
    <property type="match status" value="2"/>
</dbReference>
<feature type="domain" description="DNA-directed RNA polymerase subunit 2 hybrid-binding" evidence="10">
    <location>
        <begin position="1027"/>
        <end position="1359"/>
    </location>
</feature>
<keyword evidence="2 8" id="KW-0240">DNA-directed RNA polymerase</keyword>
<keyword evidence="15" id="KW-1185">Reference proteome</keyword>
<gene>
    <name evidence="14" type="ORF">PGLA1383_LOCUS56939</name>
</gene>
<feature type="region of interest" description="Disordered" evidence="9">
    <location>
        <begin position="1"/>
        <end position="39"/>
    </location>
</feature>
<dbReference type="GO" id="GO:0000428">
    <property type="term" value="C:DNA-directed RNA polymerase complex"/>
    <property type="evidence" value="ECO:0007669"/>
    <property type="project" value="UniProtKB-KW"/>
</dbReference>
<dbReference type="Pfam" id="PF04565">
    <property type="entry name" value="RNA_pol_Rpb2_3"/>
    <property type="match status" value="1"/>
</dbReference>
<evidence type="ECO:0000256" key="3">
    <source>
        <dbReference type="ARBA" id="ARBA00022679"/>
    </source>
</evidence>
<evidence type="ECO:0000256" key="5">
    <source>
        <dbReference type="ARBA" id="ARBA00023163"/>
    </source>
</evidence>
<dbReference type="CDD" id="cd00653">
    <property type="entry name" value="RNA_pol_B_RPB2"/>
    <property type="match status" value="1"/>
</dbReference>
<feature type="domain" description="RNA polymerase Rpb2" evidence="13">
    <location>
        <begin position="684"/>
        <end position="751"/>
    </location>
</feature>
<dbReference type="InterPro" id="IPR007645">
    <property type="entry name" value="RNA_pol_Rpb2_3"/>
</dbReference>
<accession>A0A813HXJ0</accession>
<dbReference type="Gene3D" id="2.30.150.10">
    <property type="entry name" value="DNA-directed RNA polymerase, beta subunit, external 1 domain"/>
    <property type="match status" value="1"/>
</dbReference>
<evidence type="ECO:0000256" key="6">
    <source>
        <dbReference type="ARBA" id="ARBA00048552"/>
    </source>
</evidence>
<evidence type="ECO:0000256" key="4">
    <source>
        <dbReference type="ARBA" id="ARBA00022695"/>
    </source>
</evidence>
<dbReference type="Gene3D" id="2.40.50.150">
    <property type="match status" value="1"/>
</dbReference>
<dbReference type="InterPro" id="IPR037033">
    <property type="entry name" value="DNA-dir_RNAP_su2_hyb_sf"/>
</dbReference>
<comment type="similarity">
    <text evidence="1 7">Belongs to the RNA polymerase beta chain family.</text>
</comment>
<dbReference type="EC" id="2.7.7.6" evidence="8"/>
<evidence type="ECO:0000313" key="15">
    <source>
        <dbReference type="Proteomes" id="UP000654075"/>
    </source>
</evidence>
<evidence type="ECO:0000256" key="9">
    <source>
        <dbReference type="SAM" id="MobiDB-lite"/>
    </source>
</evidence>
<dbReference type="InterPro" id="IPR014724">
    <property type="entry name" value="RNA_pol_RPB2_OB-fold"/>
</dbReference>
<evidence type="ECO:0000259" key="13">
    <source>
        <dbReference type="Pfam" id="PF04565"/>
    </source>
</evidence>
<comment type="catalytic activity">
    <reaction evidence="6 8">
        <text>RNA(n) + a ribonucleoside 5'-triphosphate = RNA(n+1) + diphosphate</text>
        <dbReference type="Rhea" id="RHEA:21248"/>
        <dbReference type="Rhea" id="RHEA-COMP:14527"/>
        <dbReference type="Rhea" id="RHEA-COMP:17342"/>
        <dbReference type="ChEBI" id="CHEBI:33019"/>
        <dbReference type="ChEBI" id="CHEBI:61557"/>
        <dbReference type="ChEBI" id="CHEBI:140395"/>
        <dbReference type="EC" id="2.7.7.6"/>
    </reaction>
</comment>
<feature type="compositionally biased region" description="Polar residues" evidence="9">
    <location>
        <begin position="106"/>
        <end position="116"/>
    </location>
</feature>
<dbReference type="Pfam" id="PF00562">
    <property type="entry name" value="RNA_pol_Rpb2_6"/>
    <property type="match status" value="1"/>
</dbReference>
<evidence type="ECO:0000256" key="7">
    <source>
        <dbReference type="RuleBase" id="RU000434"/>
    </source>
</evidence>
<evidence type="ECO:0000256" key="1">
    <source>
        <dbReference type="ARBA" id="ARBA00006835"/>
    </source>
</evidence>
<dbReference type="PANTHER" id="PTHR20856">
    <property type="entry name" value="DNA-DIRECTED RNA POLYMERASE I SUBUNIT 2"/>
    <property type="match status" value="1"/>
</dbReference>
<feature type="domain" description="RNA polymerase Rpb2" evidence="12">
    <location>
        <begin position="486"/>
        <end position="622"/>
    </location>
</feature>
<dbReference type="GO" id="GO:0003899">
    <property type="term" value="F:DNA-directed RNA polymerase activity"/>
    <property type="evidence" value="ECO:0007669"/>
    <property type="project" value="UniProtKB-EC"/>
</dbReference>
<dbReference type="InterPro" id="IPR015712">
    <property type="entry name" value="DNA-dir_RNA_pol_su2"/>
</dbReference>
<proteinExistence type="inferred from homology"/>
<organism evidence="14 15">
    <name type="scientific">Polarella glacialis</name>
    <name type="common">Dinoflagellate</name>
    <dbReference type="NCBI Taxonomy" id="89957"/>
    <lineage>
        <taxon>Eukaryota</taxon>
        <taxon>Sar</taxon>
        <taxon>Alveolata</taxon>
        <taxon>Dinophyceae</taxon>
        <taxon>Suessiales</taxon>
        <taxon>Suessiaceae</taxon>
        <taxon>Polarella</taxon>
    </lineage>
</organism>
<dbReference type="GO" id="GO:0006351">
    <property type="term" value="P:DNA-templated transcription"/>
    <property type="evidence" value="ECO:0007669"/>
    <property type="project" value="InterPro"/>
</dbReference>
<evidence type="ECO:0000259" key="10">
    <source>
        <dbReference type="Pfam" id="PF00562"/>
    </source>
</evidence>
<dbReference type="Gene3D" id="3.90.1110.10">
    <property type="entry name" value="RNA polymerase Rpb2, domain 2"/>
    <property type="match status" value="1"/>
</dbReference>
<dbReference type="InterPro" id="IPR037034">
    <property type="entry name" value="RNA_pol_Rpb2_2_sf"/>
</dbReference>
<dbReference type="GO" id="GO:0032549">
    <property type="term" value="F:ribonucleoside binding"/>
    <property type="evidence" value="ECO:0007669"/>
    <property type="project" value="InterPro"/>
</dbReference>
<feature type="domain" description="RNA polymerase Rpb2" evidence="11">
    <location>
        <begin position="1361"/>
        <end position="1398"/>
    </location>
</feature>
<keyword evidence="3 8" id="KW-0808">Transferase</keyword>
<dbReference type="EMBL" id="CAJNNV010033160">
    <property type="protein sequence ID" value="CAE8642440.1"/>
    <property type="molecule type" value="Genomic_DNA"/>
</dbReference>
<dbReference type="Gene3D" id="2.40.270.10">
    <property type="entry name" value="DNA-directed RNA polymerase, subunit 2, domain 6"/>
    <property type="match status" value="1"/>
</dbReference>
<dbReference type="OrthoDB" id="424768at2759"/>